<dbReference type="SUPFAM" id="SSF53756">
    <property type="entry name" value="UDP-Glycosyltransferase/glycogen phosphorylase"/>
    <property type="match status" value="1"/>
</dbReference>
<feature type="domain" description="Glycosyl transferase family 1" evidence="1">
    <location>
        <begin position="318"/>
        <end position="461"/>
    </location>
</feature>
<comment type="caution">
    <text evidence="2">The sequence shown here is derived from an EMBL/GenBank/DDBJ whole genome shotgun (WGS) entry which is preliminary data.</text>
</comment>
<evidence type="ECO:0000313" key="3">
    <source>
        <dbReference type="Proteomes" id="UP000053797"/>
    </source>
</evidence>
<dbReference type="GO" id="GO:0016757">
    <property type="term" value="F:glycosyltransferase activity"/>
    <property type="evidence" value="ECO:0007669"/>
    <property type="project" value="InterPro"/>
</dbReference>
<proteinExistence type="predicted"/>
<name>A0A0V8GI34_9BACL</name>
<accession>A0A0V8GI34</accession>
<dbReference type="PANTHER" id="PTHR12526">
    <property type="entry name" value="GLYCOSYLTRANSFERASE"/>
    <property type="match status" value="1"/>
</dbReference>
<dbReference type="Gene3D" id="3.40.50.2000">
    <property type="entry name" value="Glycogen Phosphorylase B"/>
    <property type="match status" value="2"/>
</dbReference>
<dbReference type="Pfam" id="PF00534">
    <property type="entry name" value="Glycos_transf_1"/>
    <property type="match status" value="1"/>
</dbReference>
<dbReference type="InterPro" id="IPR001296">
    <property type="entry name" value="Glyco_trans_1"/>
</dbReference>
<reference evidence="2 3" key="1">
    <citation type="journal article" date="2015" name="Int. J. Syst. Evol. Microbiol.">
        <title>Exiguobacterium enclense sp. nov., isolated from sediment.</title>
        <authorList>
            <person name="Dastager S.G."/>
            <person name="Mawlankar R."/>
            <person name="Sonalkar V.V."/>
            <person name="Thorat M.N."/>
            <person name="Mual P."/>
            <person name="Verma A."/>
            <person name="Krishnamurthi S."/>
            <person name="Tang S.K."/>
            <person name="Li W.J."/>
        </authorList>
    </citation>
    <scope>NUCLEOTIDE SEQUENCE [LARGE SCALE GENOMIC DNA]</scope>
    <source>
        <strain evidence="2 3">NIO-1109</strain>
    </source>
</reference>
<evidence type="ECO:0000259" key="1">
    <source>
        <dbReference type="Pfam" id="PF00534"/>
    </source>
</evidence>
<evidence type="ECO:0000313" key="2">
    <source>
        <dbReference type="EMBL" id="KSU49955.1"/>
    </source>
</evidence>
<organism evidence="2 3">
    <name type="scientific">Exiguobacterium indicum</name>
    <dbReference type="NCBI Taxonomy" id="296995"/>
    <lineage>
        <taxon>Bacteria</taxon>
        <taxon>Bacillati</taxon>
        <taxon>Bacillota</taxon>
        <taxon>Bacilli</taxon>
        <taxon>Bacillales</taxon>
        <taxon>Bacillales Family XII. Incertae Sedis</taxon>
        <taxon>Exiguobacterium</taxon>
    </lineage>
</organism>
<dbReference type="PANTHER" id="PTHR12526:SF630">
    <property type="entry name" value="GLYCOSYLTRANSFERASE"/>
    <property type="match status" value="1"/>
</dbReference>
<sequence>MLYTMTSTLPAQHGGRTKSLLSRIAMIEKHLGYATTILTTNYDAAYDRIVQIFREKNILSETTQIENIYEWLSGNRLYEATTPLVTSREIEGLRAVQVDTDTIRYYDGNTYVLYRKYHEASDQLSFEDFMSPASKKKVERWQYNDNGRLHRKIRYSPKTHKKIHEQFYDQEGHIYCEKHYEEQKRNKLISIQTYQLGRPVHTFQTEKDLFLYYFNHRLTDGDIVFNDARLLDWSLLNCQVRTKNILVFHNSHLELDQQRIKKSYQTALEGSDRVAKYLVLTTHQKDEIQARFPIPDDQFAVIPHSIKPVEIDRTHVEDQFCFIGRFGKQKQLEHLLRSYAIFKRSGHPTKLALYGADEDGQLALMKQMMYLLNIEEDVLIHDFTSTPDQVFAASRASLLTSRFEGFGLTVMESINVGCPVIAYDVRYGPREIIEDGQNGYLVPEGDVTGFAEKMVEIVERPLPHVRTKPGLYETQGIENYRNLMNWLHTE</sequence>
<dbReference type="AlphaFoldDB" id="A0A0V8GI34"/>
<protein>
    <recommendedName>
        <fullName evidence="1">Glycosyl transferase family 1 domain-containing protein</fullName>
    </recommendedName>
</protein>
<gene>
    <name evidence="2" type="ORF">AS033_00890</name>
</gene>
<dbReference type="OrthoDB" id="570545at2"/>
<dbReference type="EMBL" id="LNQL01000001">
    <property type="protein sequence ID" value="KSU49955.1"/>
    <property type="molecule type" value="Genomic_DNA"/>
</dbReference>
<dbReference type="Proteomes" id="UP000053797">
    <property type="component" value="Unassembled WGS sequence"/>
</dbReference>
<dbReference type="RefSeq" id="WP_058264578.1">
    <property type="nucleotide sequence ID" value="NZ_FMYN01000001.1"/>
</dbReference>